<dbReference type="EMBL" id="KN832972">
    <property type="protein sequence ID" value="KIM91115.1"/>
    <property type="molecule type" value="Genomic_DNA"/>
</dbReference>
<dbReference type="Pfam" id="PF18803">
    <property type="entry name" value="CxC2"/>
    <property type="match status" value="1"/>
</dbReference>
<evidence type="ECO:0000313" key="4">
    <source>
        <dbReference type="Proteomes" id="UP000054166"/>
    </source>
</evidence>
<dbReference type="HOGENOM" id="CLU_003703_13_0_1"/>
<evidence type="ECO:0000259" key="2">
    <source>
        <dbReference type="Pfam" id="PF18803"/>
    </source>
</evidence>
<evidence type="ECO:0000256" key="1">
    <source>
        <dbReference type="SAM" id="MobiDB-lite"/>
    </source>
</evidence>
<dbReference type="Proteomes" id="UP000054166">
    <property type="component" value="Unassembled WGS sequence"/>
</dbReference>
<feature type="compositionally biased region" description="Low complexity" evidence="1">
    <location>
        <begin position="19"/>
        <end position="31"/>
    </location>
</feature>
<reference evidence="3 4" key="1">
    <citation type="submission" date="2014-04" db="EMBL/GenBank/DDBJ databases">
        <authorList>
            <consortium name="DOE Joint Genome Institute"/>
            <person name="Kuo A."/>
            <person name="Tarkka M."/>
            <person name="Buscot F."/>
            <person name="Kohler A."/>
            <person name="Nagy L.G."/>
            <person name="Floudas D."/>
            <person name="Copeland A."/>
            <person name="Barry K.W."/>
            <person name="Cichocki N."/>
            <person name="Veneault-Fourrey C."/>
            <person name="LaButti K."/>
            <person name="Lindquist E.A."/>
            <person name="Lipzen A."/>
            <person name="Lundell T."/>
            <person name="Morin E."/>
            <person name="Murat C."/>
            <person name="Sun H."/>
            <person name="Tunlid A."/>
            <person name="Henrissat B."/>
            <person name="Grigoriev I.V."/>
            <person name="Hibbett D.S."/>
            <person name="Martin F."/>
            <person name="Nordberg H.P."/>
            <person name="Cantor M.N."/>
            <person name="Hua S.X."/>
        </authorList>
    </citation>
    <scope>NUCLEOTIDE SEQUENCE [LARGE SCALE GENOMIC DNA]</scope>
    <source>
        <strain evidence="3 4">F 1598</strain>
    </source>
</reference>
<dbReference type="Pfam" id="PF18758">
    <property type="entry name" value="KDZ"/>
    <property type="match status" value="1"/>
</dbReference>
<dbReference type="InterPro" id="IPR040521">
    <property type="entry name" value="KDZ"/>
</dbReference>
<dbReference type="PANTHER" id="PTHR33096:SF1">
    <property type="entry name" value="CXC1-LIKE CYSTEINE CLUSTER ASSOCIATED WITH KDZ TRANSPOSASES DOMAIN-CONTAINING PROTEIN"/>
    <property type="match status" value="1"/>
</dbReference>
<dbReference type="AlphaFoldDB" id="A0A0C3G4G5"/>
<dbReference type="InParanoid" id="A0A0C3G4G5"/>
<dbReference type="PANTHER" id="PTHR33096">
    <property type="entry name" value="CXC2 DOMAIN-CONTAINING PROTEIN"/>
    <property type="match status" value="1"/>
</dbReference>
<name>A0A0C3G4G5_PILCF</name>
<protein>
    <recommendedName>
        <fullName evidence="2">CxC2-like cysteine cluster KDZ transposase-associated domain-containing protein</fullName>
    </recommendedName>
</protein>
<reference evidence="4" key="2">
    <citation type="submission" date="2015-01" db="EMBL/GenBank/DDBJ databases">
        <title>Evolutionary Origins and Diversification of the Mycorrhizal Mutualists.</title>
        <authorList>
            <consortium name="DOE Joint Genome Institute"/>
            <consortium name="Mycorrhizal Genomics Consortium"/>
            <person name="Kohler A."/>
            <person name="Kuo A."/>
            <person name="Nagy L.G."/>
            <person name="Floudas D."/>
            <person name="Copeland A."/>
            <person name="Barry K.W."/>
            <person name="Cichocki N."/>
            <person name="Veneault-Fourrey C."/>
            <person name="LaButti K."/>
            <person name="Lindquist E.A."/>
            <person name="Lipzen A."/>
            <person name="Lundell T."/>
            <person name="Morin E."/>
            <person name="Murat C."/>
            <person name="Riley R."/>
            <person name="Ohm R."/>
            <person name="Sun H."/>
            <person name="Tunlid A."/>
            <person name="Henrissat B."/>
            <person name="Grigoriev I.V."/>
            <person name="Hibbett D.S."/>
            <person name="Martin F."/>
        </authorList>
    </citation>
    <scope>NUCLEOTIDE SEQUENCE [LARGE SCALE GENOMIC DNA]</scope>
    <source>
        <strain evidence="4">F 1598</strain>
    </source>
</reference>
<dbReference type="InterPro" id="IPR041457">
    <property type="entry name" value="CxC2_KDZ-assoc"/>
</dbReference>
<keyword evidence="4" id="KW-1185">Reference proteome</keyword>
<sequence>MPKEPHGVLYNHSKRKTVSHQIASSSGSTSSGRRHATYNTSSINVPPLAPPPAPDPGDEMDIDHPSDDSNIIPDNSPIRTDVAELPRLKVTAKQRAKRYANSDVPLDTWVKYRDEYLDECMVLEGRGKFFKLCGGCNKPFPQYQCRDCTHGPLWCQECIVLRHDLNPLHRVEKWNSLFFQKTSLQELGLRVQLGHSVGRRCPTAESGHKDFAVIDTNGIHHVNVDFCRCRPLAHRRQLLRVGWWPATPLQPQTCATMEVLKHFHLLNLQGKVPAYSFYRALEFQTDNTGLSDNPDDTEISQLHADRMASFMLMTRQWRHIKMVKRAGCAFDPGGISATAPGSLAIPCRACPLPNINLPPGWQHVPPARAWLYMLIVGMDANFRLMSRLRSSLSKDPSLAPGWAYFVDYGLYADFVKEYVDMEEIRTCVGFQALLNMLTKKSGGLRATGMGAVSCARHQLFRPLGMGDLQKGERQCNMDYIFSSSIQNVGLHLLTVLYDVCCQWFTHFWTREKLLPPHLLLAFPNSGVQAKVPKFHLGSHVEACHAPFSLGYSLGVGRTDGEGVERNWDGLNGLGPSTKEMGPGNRWDTLDDCCGHANWRKTVGLDFTNFDECLREEDNEQVAQWEAEVAAWMEDKSLPDPYRVPPSDVTLAQVRLTLAEEDKKRVEEGRSTLHNVSPSVFLSLGMNIQELQESMRREVKGLRKRTVLQTTSLVERRMTLLKRIQRFRDIQQVYMPELDPQQVARILRSASANAPSTVHVEDAILLMPSDLPNAQRHQYCAPGLAAVEDCLRYAEAYESLNHLRHHLRTRTFANKFKIKNVTGQKNNTRSRETQNHIDDKVKSSQLQYCRARNALLVLRGPGEWETALPVLNPDDVRALNECQLTEQEKVEERRVRAKRGIAVGATEEDEEEDLADIRVVPKPAEVGEGARQPSWIWFQSIGHEDMSDLLMRAALRVEWAKAKARADRWEEEVVLLDEEMRQVLVFCEWKQAWWKQQIASRSEVSPELADGLSVYAHEQVAMEADIATSFAGKWRVVRERARPLIDKVMHTETADGDVIMADAEVAFFVGEEDDDVGVGSDFEE</sequence>
<dbReference type="OrthoDB" id="3257768at2759"/>
<accession>A0A0C3G4G5</accession>
<organism evidence="3 4">
    <name type="scientific">Piloderma croceum (strain F 1598)</name>
    <dbReference type="NCBI Taxonomy" id="765440"/>
    <lineage>
        <taxon>Eukaryota</taxon>
        <taxon>Fungi</taxon>
        <taxon>Dikarya</taxon>
        <taxon>Basidiomycota</taxon>
        <taxon>Agaricomycotina</taxon>
        <taxon>Agaricomycetes</taxon>
        <taxon>Agaricomycetidae</taxon>
        <taxon>Atheliales</taxon>
        <taxon>Atheliaceae</taxon>
        <taxon>Piloderma</taxon>
    </lineage>
</organism>
<dbReference type="STRING" id="765440.A0A0C3G4G5"/>
<feature type="region of interest" description="Disordered" evidence="1">
    <location>
        <begin position="1"/>
        <end position="78"/>
    </location>
</feature>
<feature type="domain" description="CxC2-like cysteine cluster KDZ transposase-associated" evidence="2">
    <location>
        <begin position="184"/>
        <end position="289"/>
    </location>
</feature>
<gene>
    <name evidence="3" type="ORF">PILCRDRAFT_1319</name>
</gene>
<proteinExistence type="predicted"/>
<evidence type="ECO:0000313" key="3">
    <source>
        <dbReference type="EMBL" id="KIM91115.1"/>
    </source>
</evidence>